<sequence length="191" mass="21701">MELAFGNNPSHSLRLFFSSYLARYNVNANQGIKNELLSCMVKCLTTDKQSFSVWCQLYTKHLVASGYLLEHICNEWSELAPLFDKKLLHETLRSFSVTNEEMETQSNRDGLAHCQAATKDLVGRLTRASFPWGLLIFLLVSVVASIVVYDVLSSPNWRMSRTMSFLEHYGIFALLEQAWGRIHTFLTLAAG</sequence>
<keyword evidence="13" id="KW-1185">Reference proteome</keyword>
<comment type="subcellular location">
    <subcellularLocation>
        <location evidence="1">Endoplasmic reticulum membrane</location>
        <topology evidence="1">Multi-pass membrane protein</topology>
    </subcellularLocation>
</comment>
<dbReference type="GO" id="GO:0005789">
    <property type="term" value="C:endoplasmic reticulum membrane"/>
    <property type="evidence" value="ECO:0007669"/>
    <property type="project" value="UniProtKB-SubCell"/>
</dbReference>
<accession>A0AAV4AHX9</accession>
<evidence type="ECO:0000256" key="11">
    <source>
        <dbReference type="SAM" id="Phobius"/>
    </source>
</evidence>
<dbReference type="GO" id="GO:0006915">
    <property type="term" value="P:apoptotic process"/>
    <property type="evidence" value="ECO:0007669"/>
    <property type="project" value="UniProtKB-KW"/>
</dbReference>
<dbReference type="Pfam" id="PF10151">
    <property type="entry name" value="TMEM214"/>
    <property type="match status" value="1"/>
</dbReference>
<comment type="function">
    <text evidence="10">Critical mediator, in cooperation with CASP4, of endoplasmic reticulum-stress induced apoptosis. Required or the activation of CASP4 following endoplasmic reticulum stress.</text>
</comment>
<evidence type="ECO:0000256" key="10">
    <source>
        <dbReference type="ARBA" id="ARBA00024938"/>
    </source>
</evidence>
<keyword evidence="9" id="KW-0325">Glycoprotein</keyword>
<keyword evidence="4 11" id="KW-0812">Transmembrane</keyword>
<gene>
    <name evidence="12" type="ORF">PoB_003379900</name>
</gene>
<dbReference type="InterPro" id="IPR019308">
    <property type="entry name" value="TMEM214"/>
</dbReference>
<reference evidence="12 13" key="1">
    <citation type="journal article" date="2021" name="Elife">
        <title>Chloroplast acquisition without the gene transfer in kleptoplastic sea slugs, Plakobranchus ocellatus.</title>
        <authorList>
            <person name="Maeda T."/>
            <person name="Takahashi S."/>
            <person name="Yoshida T."/>
            <person name="Shimamura S."/>
            <person name="Takaki Y."/>
            <person name="Nagai Y."/>
            <person name="Toyoda A."/>
            <person name="Suzuki Y."/>
            <person name="Arimoto A."/>
            <person name="Ishii H."/>
            <person name="Satoh N."/>
            <person name="Nishiyama T."/>
            <person name="Hasebe M."/>
            <person name="Maruyama T."/>
            <person name="Minagawa J."/>
            <person name="Obokata J."/>
            <person name="Shigenobu S."/>
        </authorList>
    </citation>
    <scope>NUCLEOTIDE SEQUENCE [LARGE SCALE GENOMIC DNA]</scope>
</reference>
<keyword evidence="5" id="KW-0053">Apoptosis</keyword>
<keyword evidence="7 11" id="KW-1133">Transmembrane helix</keyword>
<comment type="subunit">
    <text evidence="3">Constitutively interacts with CASP4; required for the localization of procaspase 4 to the ER.</text>
</comment>
<dbReference type="GO" id="GO:0005794">
    <property type="term" value="C:Golgi apparatus"/>
    <property type="evidence" value="ECO:0007669"/>
    <property type="project" value="TreeGrafter"/>
</dbReference>
<feature type="transmembrane region" description="Helical" evidence="11">
    <location>
        <begin position="130"/>
        <end position="152"/>
    </location>
</feature>
<evidence type="ECO:0000256" key="3">
    <source>
        <dbReference type="ARBA" id="ARBA00011720"/>
    </source>
</evidence>
<evidence type="ECO:0000256" key="5">
    <source>
        <dbReference type="ARBA" id="ARBA00022703"/>
    </source>
</evidence>
<evidence type="ECO:0000313" key="13">
    <source>
        <dbReference type="Proteomes" id="UP000735302"/>
    </source>
</evidence>
<comment type="caution">
    <text evidence="12">The sequence shown here is derived from an EMBL/GenBank/DDBJ whole genome shotgun (WGS) entry which is preliminary data.</text>
</comment>
<dbReference type="PANTHER" id="PTHR13448">
    <property type="entry name" value="TRANSMEMBRANE PROTEIN 214"/>
    <property type="match status" value="1"/>
</dbReference>
<proteinExistence type="inferred from homology"/>
<dbReference type="PANTHER" id="PTHR13448:SF0">
    <property type="entry name" value="TRANSMEMBRANE PROTEIN 214"/>
    <property type="match status" value="1"/>
</dbReference>
<dbReference type="Proteomes" id="UP000735302">
    <property type="component" value="Unassembled WGS sequence"/>
</dbReference>
<protein>
    <submittedName>
        <fullName evidence="12">Transmembrane protein 214</fullName>
    </submittedName>
</protein>
<evidence type="ECO:0000256" key="1">
    <source>
        <dbReference type="ARBA" id="ARBA00004477"/>
    </source>
</evidence>
<evidence type="ECO:0000313" key="12">
    <source>
        <dbReference type="EMBL" id="GFO07294.1"/>
    </source>
</evidence>
<evidence type="ECO:0000256" key="8">
    <source>
        <dbReference type="ARBA" id="ARBA00023136"/>
    </source>
</evidence>
<keyword evidence="8 11" id="KW-0472">Membrane</keyword>
<keyword evidence="6" id="KW-0256">Endoplasmic reticulum</keyword>
<evidence type="ECO:0000256" key="6">
    <source>
        <dbReference type="ARBA" id="ARBA00022824"/>
    </source>
</evidence>
<evidence type="ECO:0000256" key="2">
    <source>
        <dbReference type="ARBA" id="ARBA00007984"/>
    </source>
</evidence>
<name>A0AAV4AHX9_9GAST</name>
<organism evidence="12 13">
    <name type="scientific">Plakobranchus ocellatus</name>
    <dbReference type="NCBI Taxonomy" id="259542"/>
    <lineage>
        <taxon>Eukaryota</taxon>
        <taxon>Metazoa</taxon>
        <taxon>Spiralia</taxon>
        <taxon>Lophotrochozoa</taxon>
        <taxon>Mollusca</taxon>
        <taxon>Gastropoda</taxon>
        <taxon>Heterobranchia</taxon>
        <taxon>Euthyneura</taxon>
        <taxon>Panpulmonata</taxon>
        <taxon>Sacoglossa</taxon>
        <taxon>Placobranchoidea</taxon>
        <taxon>Plakobranchidae</taxon>
        <taxon>Plakobranchus</taxon>
    </lineage>
</organism>
<evidence type="ECO:0000256" key="7">
    <source>
        <dbReference type="ARBA" id="ARBA00022989"/>
    </source>
</evidence>
<dbReference type="EMBL" id="BLXT01003854">
    <property type="protein sequence ID" value="GFO07294.1"/>
    <property type="molecule type" value="Genomic_DNA"/>
</dbReference>
<evidence type="ECO:0000256" key="9">
    <source>
        <dbReference type="ARBA" id="ARBA00023180"/>
    </source>
</evidence>
<dbReference type="AlphaFoldDB" id="A0AAV4AHX9"/>
<comment type="similarity">
    <text evidence="2">Belongs to the TMEM214 family.</text>
</comment>
<evidence type="ECO:0000256" key="4">
    <source>
        <dbReference type="ARBA" id="ARBA00022692"/>
    </source>
</evidence>